<dbReference type="GO" id="GO:0020037">
    <property type="term" value="F:heme binding"/>
    <property type="evidence" value="ECO:0007669"/>
    <property type="project" value="TreeGrafter"/>
</dbReference>
<evidence type="ECO:0000259" key="3">
    <source>
        <dbReference type="Pfam" id="PF00174"/>
    </source>
</evidence>
<keyword evidence="1" id="KW-1133">Transmembrane helix</keyword>
<dbReference type="PROSITE" id="PS51257">
    <property type="entry name" value="PROKAR_LIPOPROTEIN"/>
    <property type="match status" value="1"/>
</dbReference>
<accession>A0AAU2JWT6</accession>
<dbReference type="PROSITE" id="PS51318">
    <property type="entry name" value="TAT"/>
    <property type="match status" value="1"/>
</dbReference>
<feature type="chain" id="PRO_5043367768" evidence="2">
    <location>
        <begin position="29"/>
        <end position="535"/>
    </location>
</feature>
<evidence type="ECO:0000256" key="2">
    <source>
        <dbReference type="SAM" id="SignalP"/>
    </source>
</evidence>
<feature type="domain" description="Oxidoreductase molybdopterin-binding" evidence="3">
    <location>
        <begin position="253"/>
        <end position="410"/>
    </location>
</feature>
<dbReference type="Pfam" id="PF00174">
    <property type="entry name" value="Oxidored_molyb"/>
    <property type="match status" value="1"/>
</dbReference>
<keyword evidence="2" id="KW-0732">Signal</keyword>
<reference evidence="4" key="1">
    <citation type="submission" date="2022-10" db="EMBL/GenBank/DDBJ databases">
        <title>The complete genomes of actinobacterial strains from the NBC collection.</title>
        <authorList>
            <person name="Joergensen T.S."/>
            <person name="Alvarez Arevalo M."/>
            <person name="Sterndorff E.B."/>
            <person name="Faurdal D."/>
            <person name="Vuksanovic O."/>
            <person name="Mourched A.-S."/>
            <person name="Charusanti P."/>
            <person name="Shaw S."/>
            <person name="Blin K."/>
            <person name="Weber T."/>
        </authorList>
    </citation>
    <scope>NUCLEOTIDE SEQUENCE</scope>
    <source>
        <strain evidence="4">NBC_00049</strain>
    </source>
</reference>
<feature type="signal peptide" evidence="2">
    <location>
        <begin position="1"/>
        <end position="28"/>
    </location>
</feature>
<dbReference type="InterPro" id="IPR006311">
    <property type="entry name" value="TAT_signal"/>
</dbReference>
<keyword evidence="1" id="KW-0472">Membrane</keyword>
<feature type="transmembrane region" description="Helical" evidence="1">
    <location>
        <begin position="43"/>
        <end position="60"/>
    </location>
</feature>
<dbReference type="Gene3D" id="2.60.40.650">
    <property type="match status" value="1"/>
</dbReference>
<dbReference type="SUPFAM" id="SSF81296">
    <property type="entry name" value="E set domains"/>
    <property type="match status" value="1"/>
</dbReference>
<feature type="transmembrane region" description="Helical" evidence="1">
    <location>
        <begin position="72"/>
        <end position="92"/>
    </location>
</feature>
<gene>
    <name evidence="4" type="ORF">OG327_30195</name>
</gene>
<evidence type="ECO:0000313" key="4">
    <source>
        <dbReference type="EMBL" id="WTU77260.1"/>
    </source>
</evidence>
<dbReference type="EMBL" id="CP108264">
    <property type="protein sequence ID" value="WTU77260.1"/>
    <property type="molecule type" value="Genomic_DNA"/>
</dbReference>
<dbReference type="InterPro" id="IPR000572">
    <property type="entry name" value="OxRdtase_Mopterin-bd_dom"/>
</dbReference>
<sequence length="535" mass="55723">MTGHQGRRQWLLGAVSGVVAACAGLALAELAAAAVRPEAAPVTAIGGAVVDVTPVGLREWAIRLFGTSDKLVLTLGVIAVLTAVAVGAGMLAVRHLPAAIVVVGGFGLLGAGAALSRPEASWRDALPSLLGALAAAVVLYLLVTAASRPGPAGTPAGGSAGTKSAGGAWAMDRRGFGRLVAATLAASAAAGFGGRRLGAHGAAGATASRERFVLPRPAVAAPPVPAGADLRVRGLSPFITPTRSFYRVDTALVVPRVDADTWRLRVHGEGVTRPLTLDLRELLARPLVEHDVTLTCVSNEVGGTYAGNARWLGVRLGDLLREAGVRPPSQGGRADQLVSRSVDGMTIGTPVEAVMDGREALLAVGMNGEPLPFAHGFPVRMVVPGLYGYVSACKWLTELRLTTFADYDAYWVRRSWAQQAPVKTQSRIDTPRPSADLAPGRVAVAGVAWAQHRGIERVEVRVDGGPWQEARLGAADGNDTWRQWVWPWEATPGRHTLEVRATDGTGAVQTGERHGTVPDGATGWHTVAVRVRALS</sequence>
<dbReference type="GO" id="GO:0008482">
    <property type="term" value="F:sulfite oxidase activity"/>
    <property type="evidence" value="ECO:0007669"/>
    <property type="project" value="TreeGrafter"/>
</dbReference>
<keyword evidence="1" id="KW-0812">Transmembrane</keyword>
<name>A0AAU2JWT6_9ACTN</name>
<dbReference type="InterPro" id="IPR036374">
    <property type="entry name" value="OxRdtase_Mopterin-bd_sf"/>
</dbReference>
<dbReference type="PANTHER" id="PTHR19372:SF7">
    <property type="entry name" value="SULFITE OXIDASE, MITOCHONDRIAL"/>
    <property type="match status" value="1"/>
</dbReference>
<dbReference type="InterPro" id="IPR014756">
    <property type="entry name" value="Ig_E-set"/>
</dbReference>
<protein>
    <submittedName>
        <fullName evidence="4">Molybdopterin-dependent oxidoreductase</fullName>
    </submittedName>
</protein>
<dbReference type="AlphaFoldDB" id="A0AAU2JWT6"/>
<organism evidence="4">
    <name type="scientific">Streptomyces sp. NBC_00049</name>
    <dbReference type="NCBI Taxonomy" id="2903617"/>
    <lineage>
        <taxon>Bacteria</taxon>
        <taxon>Bacillati</taxon>
        <taxon>Actinomycetota</taxon>
        <taxon>Actinomycetes</taxon>
        <taxon>Kitasatosporales</taxon>
        <taxon>Streptomycetaceae</taxon>
        <taxon>Streptomyces</taxon>
    </lineage>
</organism>
<feature type="transmembrane region" description="Helical" evidence="1">
    <location>
        <begin position="128"/>
        <end position="146"/>
    </location>
</feature>
<evidence type="ECO:0000256" key="1">
    <source>
        <dbReference type="SAM" id="Phobius"/>
    </source>
</evidence>
<dbReference type="GO" id="GO:0006790">
    <property type="term" value="P:sulfur compound metabolic process"/>
    <property type="evidence" value="ECO:0007669"/>
    <property type="project" value="TreeGrafter"/>
</dbReference>
<dbReference type="Gene3D" id="3.90.420.10">
    <property type="entry name" value="Oxidoreductase, molybdopterin-binding domain"/>
    <property type="match status" value="1"/>
</dbReference>
<dbReference type="GO" id="GO:0043546">
    <property type="term" value="F:molybdopterin cofactor binding"/>
    <property type="evidence" value="ECO:0007669"/>
    <property type="project" value="TreeGrafter"/>
</dbReference>
<dbReference type="SUPFAM" id="SSF56524">
    <property type="entry name" value="Oxidoreductase molybdopterin-binding domain"/>
    <property type="match status" value="1"/>
</dbReference>
<dbReference type="PANTHER" id="PTHR19372">
    <property type="entry name" value="SULFITE REDUCTASE"/>
    <property type="match status" value="1"/>
</dbReference>
<feature type="transmembrane region" description="Helical" evidence="1">
    <location>
        <begin position="98"/>
        <end position="116"/>
    </location>
</feature>
<proteinExistence type="predicted"/>